<accession>A0ABN9S4P0</accession>
<sequence>AHGLACRLWWHPVSSLEPADGHSCARRASPNSTDLTPISSSEAQARAQARAAAKAAADAAAAEEAMRQQEEADAAARARNAAIGGGVAGAVAGAGLLAGLLGGLLGQTTTTLTTTLLLAGSGATVAENRTLADVPAEGAPSAGQWVPFAALLLLSCAGFLLLLVHTRSRAVSRSVALEREGESPSRRAEAGVAPGPPRQQETYLRWPEWSRRLPQHGAAGVLMWPEWSRHLPQYEGVDASDAQSSPLARWPENNEVLDGARASGEPLAGAAPPGGGPDGAREQTGGAGLPAGGAPALAAGARVRAAGTSGQAGLPRSRRAE</sequence>
<feature type="compositionally biased region" description="Basic and acidic residues" evidence="2">
    <location>
        <begin position="176"/>
        <end position="189"/>
    </location>
</feature>
<reference evidence="4" key="1">
    <citation type="submission" date="2023-10" db="EMBL/GenBank/DDBJ databases">
        <authorList>
            <person name="Chen Y."/>
            <person name="Shah S."/>
            <person name="Dougan E. K."/>
            <person name="Thang M."/>
            <person name="Chan C."/>
        </authorList>
    </citation>
    <scope>NUCLEOTIDE SEQUENCE [LARGE SCALE GENOMIC DNA]</scope>
</reference>
<feature type="region of interest" description="Disordered" evidence="2">
    <location>
        <begin position="19"/>
        <end position="44"/>
    </location>
</feature>
<protein>
    <submittedName>
        <fullName evidence="4">Uncharacterized protein</fullName>
    </submittedName>
</protein>
<feature type="transmembrane region" description="Helical" evidence="3">
    <location>
        <begin position="145"/>
        <end position="164"/>
    </location>
</feature>
<comment type="caution">
    <text evidence="4">The sequence shown here is derived from an EMBL/GenBank/DDBJ whole genome shotgun (WGS) entry which is preliminary data.</text>
</comment>
<evidence type="ECO:0000256" key="1">
    <source>
        <dbReference type="SAM" id="Coils"/>
    </source>
</evidence>
<keyword evidence="3" id="KW-0472">Membrane</keyword>
<keyword evidence="3" id="KW-1133">Transmembrane helix</keyword>
<feature type="non-terminal residue" evidence="4">
    <location>
        <position position="1"/>
    </location>
</feature>
<dbReference type="Proteomes" id="UP001189429">
    <property type="component" value="Unassembled WGS sequence"/>
</dbReference>
<feature type="region of interest" description="Disordered" evidence="2">
    <location>
        <begin position="263"/>
        <end position="321"/>
    </location>
</feature>
<dbReference type="EMBL" id="CAUYUJ010009136">
    <property type="protein sequence ID" value="CAK0825966.1"/>
    <property type="molecule type" value="Genomic_DNA"/>
</dbReference>
<feature type="coiled-coil region" evidence="1">
    <location>
        <begin position="52"/>
        <end position="79"/>
    </location>
</feature>
<name>A0ABN9S4P0_9DINO</name>
<feature type="region of interest" description="Disordered" evidence="2">
    <location>
        <begin position="175"/>
        <end position="203"/>
    </location>
</feature>
<evidence type="ECO:0000313" key="4">
    <source>
        <dbReference type="EMBL" id="CAK0825966.1"/>
    </source>
</evidence>
<feature type="compositionally biased region" description="Polar residues" evidence="2">
    <location>
        <begin position="29"/>
        <end position="41"/>
    </location>
</feature>
<keyword evidence="5" id="KW-1185">Reference proteome</keyword>
<evidence type="ECO:0000256" key="3">
    <source>
        <dbReference type="SAM" id="Phobius"/>
    </source>
</evidence>
<gene>
    <name evidence="4" type="ORF">PCOR1329_LOCUS25948</name>
</gene>
<organism evidence="4 5">
    <name type="scientific">Prorocentrum cordatum</name>
    <dbReference type="NCBI Taxonomy" id="2364126"/>
    <lineage>
        <taxon>Eukaryota</taxon>
        <taxon>Sar</taxon>
        <taxon>Alveolata</taxon>
        <taxon>Dinophyceae</taxon>
        <taxon>Prorocentrales</taxon>
        <taxon>Prorocentraceae</taxon>
        <taxon>Prorocentrum</taxon>
    </lineage>
</organism>
<evidence type="ECO:0000313" key="5">
    <source>
        <dbReference type="Proteomes" id="UP001189429"/>
    </source>
</evidence>
<evidence type="ECO:0000256" key="2">
    <source>
        <dbReference type="SAM" id="MobiDB-lite"/>
    </source>
</evidence>
<feature type="transmembrane region" description="Helical" evidence="3">
    <location>
        <begin position="81"/>
        <end position="105"/>
    </location>
</feature>
<feature type="compositionally biased region" description="Low complexity" evidence="2">
    <location>
        <begin position="292"/>
        <end position="307"/>
    </location>
</feature>
<keyword evidence="3" id="KW-0812">Transmembrane</keyword>
<keyword evidence="1" id="KW-0175">Coiled coil</keyword>
<proteinExistence type="predicted"/>